<feature type="region of interest" description="Disordered" evidence="4">
    <location>
        <begin position="1"/>
        <end position="44"/>
    </location>
</feature>
<keyword evidence="2" id="KW-0238">DNA-binding</keyword>
<sequence>MAPTSAASSTPTPNQQQGVKGGKAPKKAIKGNKSRAGGDNKRKKKCKEAYSSYIYKVFKQVHPDTATEAGKLASYNKKCTISSREIQTSVRLVLPGELSKHAISEGTKAITKSSSDTK</sequence>
<dbReference type="InterPro" id="IPR055333">
    <property type="entry name" value="HISTONE_H2B_site"/>
</dbReference>
<feature type="compositionally biased region" description="Low complexity" evidence="4">
    <location>
        <begin position="1"/>
        <end position="13"/>
    </location>
</feature>
<evidence type="ECO:0000256" key="4">
    <source>
        <dbReference type="SAM" id="MobiDB-lite"/>
    </source>
</evidence>
<evidence type="ECO:0000313" key="6">
    <source>
        <dbReference type="Proteomes" id="UP000243876"/>
    </source>
</evidence>
<evidence type="ECO:0000313" key="5">
    <source>
        <dbReference type="EMBL" id="CEQ40410.1"/>
    </source>
</evidence>
<gene>
    <name evidence="5" type="primary">SPOSA6832_02031</name>
</gene>
<dbReference type="InterPro" id="IPR000558">
    <property type="entry name" value="Histone_H2B"/>
</dbReference>
<evidence type="ECO:0000256" key="3">
    <source>
        <dbReference type="ARBA" id="ARBA00023269"/>
    </source>
</evidence>
<protein>
    <submittedName>
        <fullName evidence="5">SPOSA6832_02031-mRNA-1:cds</fullName>
    </submittedName>
</protein>
<dbReference type="OrthoDB" id="10254238at2759"/>
<keyword evidence="3" id="KW-0158">Chromosome</keyword>
<dbReference type="SMART" id="SM00427">
    <property type="entry name" value="H2B"/>
    <property type="match status" value="1"/>
</dbReference>
<dbReference type="PROSITE" id="PS00357">
    <property type="entry name" value="HISTONE_H2B"/>
    <property type="match status" value="1"/>
</dbReference>
<dbReference type="GO" id="GO:0046982">
    <property type="term" value="F:protein heterodimerization activity"/>
    <property type="evidence" value="ECO:0007669"/>
    <property type="project" value="InterPro"/>
</dbReference>
<reference evidence="6" key="1">
    <citation type="submission" date="2015-02" db="EMBL/GenBank/DDBJ databases">
        <authorList>
            <person name="Gon?alves P."/>
        </authorList>
    </citation>
    <scope>NUCLEOTIDE SEQUENCE [LARGE SCALE GENOMIC DNA]</scope>
</reference>
<dbReference type="CDD" id="cd22910">
    <property type="entry name" value="HFD_H2B"/>
    <property type="match status" value="1"/>
</dbReference>
<dbReference type="InterPro" id="IPR009072">
    <property type="entry name" value="Histone-fold"/>
</dbReference>
<feature type="non-terminal residue" evidence="5">
    <location>
        <position position="118"/>
    </location>
</feature>
<dbReference type="SUPFAM" id="SSF47113">
    <property type="entry name" value="Histone-fold"/>
    <property type="match status" value="1"/>
</dbReference>
<evidence type="ECO:0000256" key="1">
    <source>
        <dbReference type="ARBA" id="ARBA00006846"/>
    </source>
</evidence>
<keyword evidence="3" id="KW-0544">Nucleosome core</keyword>
<proteinExistence type="inferred from homology"/>
<comment type="similarity">
    <text evidence="1">Belongs to the histone H2B family.</text>
</comment>
<dbReference type="GO" id="GO:0000786">
    <property type="term" value="C:nucleosome"/>
    <property type="evidence" value="ECO:0007669"/>
    <property type="project" value="UniProtKB-KW"/>
</dbReference>
<dbReference type="EMBL" id="CENE01000006">
    <property type="protein sequence ID" value="CEQ40410.1"/>
    <property type="molecule type" value="Genomic_DNA"/>
</dbReference>
<dbReference type="Gene3D" id="1.10.20.10">
    <property type="entry name" value="Histone, subunit A"/>
    <property type="match status" value="2"/>
</dbReference>
<accession>A0A0D6ELA3</accession>
<dbReference type="GO" id="GO:0003677">
    <property type="term" value="F:DNA binding"/>
    <property type="evidence" value="ECO:0007669"/>
    <property type="project" value="UniProtKB-KW"/>
</dbReference>
<dbReference type="Proteomes" id="UP000243876">
    <property type="component" value="Unassembled WGS sequence"/>
</dbReference>
<keyword evidence="6" id="KW-1185">Reference proteome</keyword>
<name>A0A0D6ELA3_SPOSA</name>
<dbReference type="AlphaFoldDB" id="A0A0D6ELA3"/>
<dbReference type="PANTHER" id="PTHR23428">
    <property type="entry name" value="HISTONE H2B"/>
    <property type="match status" value="1"/>
</dbReference>
<feature type="non-terminal residue" evidence="5">
    <location>
        <position position="1"/>
    </location>
</feature>
<dbReference type="GO" id="GO:0030527">
    <property type="term" value="F:structural constituent of chromatin"/>
    <property type="evidence" value="ECO:0007669"/>
    <property type="project" value="InterPro"/>
</dbReference>
<organism evidence="5 6">
    <name type="scientific">Sporidiobolus salmonicolor</name>
    <name type="common">Yeast-like fungus</name>
    <name type="synonym">Sporobolomyces salmonicolor</name>
    <dbReference type="NCBI Taxonomy" id="5005"/>
    <lineage>
        <taxon>Eukaryota</taxon>
        <taxon>Fungi</taxon>
        <taxon>Dikarya</taxon>
        <taxon>Basidiomycota</taxon>
        <taxon>Pucciniomycotina</taxon>
        <taxon>Microbotryomycetes</taxon>
        <taxon>Sporidiobolales</taxon>
        <taxon>Sporidiobolaceae</taxon>
        <taxon>Sporobolomyces</taxon>
    </lineage>
</organism>
<evidence type="ECO:0000256" key="2">
    <source>
        <dbReference type="ARBA" id="ARBA00023125"/>
    </source>
</evidence>
<feature type="compositionally biased region" description="Basic residues" evidence="4">
    <location>
        <begin position="23"/>
        <end position="33"/>
    </location>
</feature>